<evidence type="ECO:0000256" key="5">
    <source>
        <dbReference type="ARBA" id="ARBA00023284"/>
    </source>
</evidence>
<keyword evidence="5" id="KW-0676">Redox-active center</keyword>
<dbReference type="PANTHER" id="PTHR13887">
    <property type="entry name" value="GLUTATHIONE S-TRANSFERASE KAPPA"/>
    <property type="match status" value="1"/>
</dbReference>
<evidence type="ECO:0000313" key="12">
    <source>
        <dbReference type="Proteomes" id="UP000465031"/>
    </source>
</evidence>
<feature type="transmembrane region" description="Helical" evidence="7">
    <location>
        <begin position="46"/>
        <end position="67"/>
    </location>
</feature>
<feature type="compositionally biased region" description="Pro residues" evidence="6">
    <location>
        <begin position="15"/>
        <end position="28"/>
    </location>
</feature>
<dbReference type="Proteomes" id="UP000465031">
    <property type="component" value="Chromosome"/>
</dbReference>
<reference evidence="9 11" key="1">
    <citation type="submission" date="2015-08" db="EMBL/GenBank/DDBJ databases">
        <title>Draft Genome Sequence of Rathayibacter sp. Strain VKM Ac-2596 Isolated from Leaf Gall Induced by Plant-Parasitic Nematodes.</title>
        <authorList>
            <person name="Vasilenko O.V."/>
            <person name="Starodumova I.P."/>
            <person name="Tarlachkov S.V."/>
            <person name="Dorofeeva L.V."/>
            <person name="Evtushenko L.I."/>
        </authorList>
    </citation>
    <scope>NUCLEOTIDE SEQUENCE [LARGE SCALE GENOMIC DNA]</scope>
    <source>
        <strain evidence="9 11">VKM Ac-2596</strain>
    </source>
</reference>
<feature type="region of interest" description="Disordered" evidence="6">
    <location>
        <begin position="1"/>
        <end position="28"/>
    </location>
</feature>
<organism evidence="9 11">
    <name type="scientific">Rathayibacter tanaceti</name>
    <dbReference type="NCBI Taxonomy" id="1671680"/>
    <lineage>
        <taxon>Bacteria</taxon>
        <taxon>Bacillati</taxon>
        <taxon>Actinomycetota</taxon>
        <taxon>Actinomycetes</taxon>
        <taxon>Micrococcales</taxon>
        <taxon>Microbacteriaceae</taxon>
        <taxon>Rathayibacter</taxon>
    </lineage>
</organism>
<evidence type="ECO:0000313" key="11">
    <source>
        <dbReference type="Proteomes" id="UP000076717"/>
    </source>
</evidence>
<evidence type="ECO:0000256" key="4">
    <source>
        <dbReference type="ARBA" id="ARBA00023157"/>
    </source>
</evidence>
<dbReference type="SUPFAM" id="SSF52833">
    <property type="entry name" value="Thioredoxin-like"/>
    <property type="match status" value="1"/>
</dbReference>
<evidence type="ECO:0000256" key="6">
    <source>
        <dbReference type="SAM" id="MobiDB-lite"/>
    </source>
</evidence>
<dbReference type="EMBL" id="LIIN01000077">
    <property type="protein sequence ID" value="KZX20714.1"/>
    <property type="molecule type" value="Genomic_DNA"/>
</dbReference>
<dbReference type="KEGG" id="rte:GSU10_04510"/>
<dbReference type="PROSITE" id="PS51352">
    <property type="entry name" value="THIOREDOXIN_2"/>
    <property type="match status" value="1"/>
</dbReference>
<keyword evidence="4" id="KW-1015">Disulfide bond</keyword>
<keyword evidence="7" id="KW-0472">Membrane</keyword>
<dbReference type="PANTHER" id="PTHR13887:SF14">
    <property type="entry name" value="DISULFIDE BOND FORMATION PROTEIN D"/>
    <property type="match status" value="1"/>
</dbReference>
<evidence type="ECO:0000313" key="9">
    <source>
        <dbReference type="EMBL" id="KZX20714.1"/>
    </source>
</evidence>
<evidence type="ECO:0000259" key="8">
    <source>
        <dbReference type="PROSITE" id="PS51352"/>
    </source>
</evidence>
<accession>A0A166HJM7</accession>
<evidence type="ECO:0000256" key="1">
    <source>
        <dbReference type="ARBA" id="ARBA00005791"/>
    </source>
</evidence>
<sequence>MPRPLRPVKRTNIPPRTPPGPDPTPPPVVPAPALTESTTVTTSTKVNLIAIAAALLVVAVVAAIAVFRPFSPSREELAAAPPVMAQNTHVLDEAEDGKVTLVEFLDFECEVCGAVYPTIEQLREEYAGRVTFATRYFPIPSHRNSENAAVAVEAAARQNRFEEMYDRMFQTQASWGESQDSKAEVFRGFAQEMGLDMEQYDADVADPSTLERVRFDFDAGVDLGVQGTPTIFVNGEAIQLERIEDIQAALDAALAA</sequence>
<reference evidence="12" key="3">
    <citation type="submission" date="2019-12" db="EMBL/GenBank/DDBJ databases">
        <title>Complete and draft genome sequences of new strains and members of some known species of the genus Rathayibacter isolated from plants.</title>
        <authorList>
            <person name="Tarlachkov S.V."/>
            <person name="Starodumova I.P."/>
            <person name="Dorofeeva L.V."/>
            <person name="Prisyazhnaya N.V."/>
            <person name="Leyn S."/>
            <person name="Zlamal J."/>
            <person name="Elan M."/>
            <person name="Osterman A.L."/>
            <person name="Nadler S."/>
            <person name="Subbotin S.A."/>
            <person name="Evtushenko L.I."/>
        </authorList>
    </citation>
    <scope>NUCLEOTIDE SEQUENCE [LARGE SCALE GENOMIC DNA]</scope>
    <source>
        <strain evidence="12">VKM Ac-2761</strain>
    </source>
</reference>
<keyword evidence="7" id="KW-1133">Transmembrane helix</keyword>
<dbReference type="AlphaFoldDB" id="A0A166HJM7"/>
<dbReference type="EMBL" id="CP047186">
    <property type="protein sequence ID" value="QHC54979.1"/>
    <property type="molecule type" value="Genomic_DNA"/>
</dbReference>
<feature type="domain" description="Thioredoxin" evidence="8">
    <location>
        <begin position="25"/>
        <end position="255"/>
    </location>
</feature>
<dbReference type="GO" id="GO:0016491">
    <property type="term" value="F:oxidoreductase activity"/>
    <property type="evidence" value="ECO:0007669"/>
    <property type="project" value="UniProtKB-KW"/>
</dbReference>
<keyword evidence="7" id="KW-0812">Transmembrane</keyword>
<dbReference type="InterPro" id="IPR036249">
    <property type="entry name" value="Thioredoxin-like_sf"/>
</dbReference>
<evidence type="ECO:0000256" key="2">
    <source>
        <dbReference type="ARBA" id="ARBA00022729"/>
    </source>
</evidence>
<protein>
    <submittedName>
        <fullName evidence="9">DSBA-like thioredoxin domain protein</fullName>
    </submittedName>
    <submittedName>
        <fullName evidence="10">Thioredoxin domain-containing protein</fullName>
    </submittedName>
</protein>
<keyword evidence="11" id="KW-1185">Reference proteome</keyword>
<dbReference type="PATRIC" id="fig|1671680.3.peg.2316"/>
<evidence type="ECO:0000256" key="7">
    <source>
        <dbReference type="SAM" id="Phobius"/>
    </source>
</evidence>
<dbReference type="OrthoDB" id="117402at2"/>
<dbReference type="Proteomes" id="UP000076717">
    <property type="component" value="Unassembled WGS sequence"/>
</dbReference>
<gene>
    <name evidence="9" type="ORF">ACH61_02172</name>
    <name evidence="10" type="ORF">GSU10_04510</name>
</gene>
<reference evidence="10" key="2">
    <citation type="submission" date="2019-12" db="EMBL/GenBank/DDBJ databases">
        <title>Complete and Draft Genome Sequences of New Strains and Members of Some Known Species of the Genus Rathayibacter isolated from Plants.</title>
        <authorList>
            <person name="Tarlachkov S.V."/>
            <person name="Starodumova I.P."/>
            <person name="Dorofeeva L.V."/>
            <person name="Prisyazhnaya N.V."/>
            <person name="Leyn S.A."/>
            <person name="Zlamal J.E."/>
            <person name="Elane M.L."/>
            <person name="Osterman A.L."/>
            <person name="Nadler S.A."/>
            <person name="Subbotin S.A."/>
            <person name="Evtushenko L.I."/>
        </authorList>
    </citation>
    <scope>NUCLEOTIDE SEQUENCE</scope>
    <source>
        <strain evidence="10">VKM Ac-2761</strain>
    </source>
</reference>
<keyword evidence="2" id="KW-0732">Signal</keyword>
<evidence type="ECO:0000256" key="3">
    <source>
        <dbReference type="ARBA" id="ARBA00023002"/>
    </source>
</evidence>
<evidence type="ECO:0000313" key="10">
    <source>
        <dbReference type="EMBL" id="QHC54979.1"/>
    </source>
</evidence>
<dbReference type="Gene3D" id="3.40.30.10">
    <property type="entry name" value="Glutaredoxin"/>
    <property type="match status" value="1"/>
</dbReference>
<proteinExistence type="inferred from homology"/>
<dbReference type="InterPro" id="IPR013766">
    <property type="entry name" value="Thioredoxin_domain"/>
</dbReference>
<name>A0A166HJM7_9MICO</name>
<dbReference type="Pfam" id="PF13462">
    <property type="entry name" value="Thioredoxin_4"/>
    <property type="match status" value="1"/>
</dbReference>
<keyword evidence="3" id="KW-0560">Oxidoreductase</keyword>
<dbReference type="InterPro" id="IPR012336">
    <property type="entry name" value="Thioredoxin-like_fold"/>
</dbReference>
<comment type="similarity">
    <text evidence="1">Belongs to the thioredoxin family. DsbA subfamily.</text>
</comment>